<feature type="region of interest" description="Disordered" evidence="1">
    <location>
        <begin position="83"/>
        <end position="111"/>
    </location>
</feature>
<dbReference type="InterPro" id="IPR001584">
    <property type="entry name" value="Integrase_cat-core"/>
</dbReference>
<evidence type="ECO:0000259" key="2">
    <source>
        <dbReference type="Pfam" id="PF13683"/>
    </source>
</evidence>
<name>A0AAW5QXX0_9HYPH</name>
<feature type="domain" description="Integrase catalytic" evidence="2">
    <location>
        <begin position="105"/>
        <end position="170"/>
    </location>
</feature>
<dbReference type="EMBL" id="JALIDZ010000003">
    <property type="protein sequence ID" value="MCT8971802.1"/>
    <property type="molecule type" value="Genomic_DNA"/>
</dbReference>
<keyword evidence="4" id="KW-1185">Reference proteome</keyword>
<dbReference type="GO" id="GO:0004803">
    <property type="term" value="F:transposase activity"/>
    <property type="evidence" value="ECO:0007669"/>
    <property type="project" value="InterPro"/>
</dbReference>
<dbReference type="RefSeq" id="WP_261615372.1">
    <property type="nucleotide sequence ID" value="NZ_JALIDZ010000003.1"/>
</dbReference>
<dbReference type="AlphaFoldDB" id="A0AAW5QXX0"/>
<dbReference type="InterPro" id="IPR050900">
    <property type="entry name" value="Transposase_IS3/IS150/IS904"/>
</dbReference>
<protein>
    <submittedName>
        <fullName evidence="3">Integrase core domain-containing protein</fullName>
    </submittedName>
</protein>
<dbReference type="Pfam" id="PF01527">
    <property type="entry name" value="HTH_Tnp_1"/>
    <property type="match status" value="1"/>
</dbReference>
<organism evidence="3 4">
    <name type="scientific">Microbaculum marinisediminis</name>
    <dbReference type="NCBI Taxonomy" id="2931392"/>
    <lineage>
        <taxon>Bacteria</taxon>
        <taxon>Pseudomonadati</taxon>
        <taxon>Pseudomonadota</taxon>
        <taxon>Alphaproteobacteria</taxon>
        <taxon>Hyphomicrobiales</taxon>
        <taxon>Tepidamorphaceae</taxon>
        <taxon>Microbaculum</taxon>
    </lineage>
</organism>
<dbReference type="Pfam" id="PF13683">
    <property type="entry name" value="rve_3"/>
    <property type="match status" value="1"/>
</dbReference>
<proteinExistence type="predicted"/>
<dbReference type="InterPro" id="IPR012337">
    <property type="entry name" value="RNaseH-like_sf"/>
</dbReference>
<dbReference type="GO" id="GO:0043565">
    <property type="term" value="F:sequence-specific DNA binding"/>
    <property type="evidence" value="ECO:0007669"/>
    <property type="project" value="InterPro"/>
</dbReference>
<dbReference type="SUPFAM" id="SSF48295">
    <property type="entry name" value="TrpR-like"/>
    <property type="match status" value="1"/>
</dbReference>
<gene>
    <name evidence="3" type="ORF">MUB46_08050</name>
</gene>
<evidence type="ECO:0000313" key="4">
    <source>
        <dbReference type="Proteomes" id="UP001320898"/>
    </source>
</evidence>
<accession>A0AAW5QXX0</accession>
<dbReference type="PANTHER" id="PTHR46889:SF4">
    <property type="entry name" value="TRANSPOSASE INSO FOR INSERTION SEQUENCE ELEMENT IS911B-RELATED"/>
    <property type="match status" value="1"/>
</dbReference>
<dbReference type="GO" id="GO:0015074">
    <property type="term" value="P:DNA integration"/>
    <property type="evidence" value="ECO:0007669"/>
    <property type="project" value="InterPro"/>
</dbReference>
<dbReference type="GO" id="GO:0006313">
    <property type="term" value="P:DNA transposition"/>
    <property type="evidence" value="ECO:0007669"/>
    <property type="project" value="InterPro"/>
</dbReference>
<reference evidence="3 4" key="1">
    <citation type="submission" date="2022-04" db="EMBL/GenBank/DDBJ databases">
        <authorList>
            <person name="Ye Y.-Q."/>
            <person name="Du Z.-J."/>
        </authorList>
    </citation>
    <scope>NUCLEOTIDE SEQUENCE [LARGE SCALE GENOMIC DNA]</scope>
    <source>
        <strain evidence="3 4">A6E488</strain>
    </source>
</reference>
<dbReference type="PANTHER" id="PTHR46889">
    <property type="entry name" value="TRANSPOSASE INSF FOR INSERTION SEQUENCE IS3B-RELATED"/>
    <property type="match status" value="1"/>
</dbReference>
<sequence>MAKRREFADQFKAQVALEALRGDLTDQEIATEHQMHPNQASTWERQAVEGIADVFARGGMAEGPSEADVKDLHAKVGRLAVETDFCPPDSSDELRREERDDPPERVRNSMGSRGRCMDHIFIERLWRSLKQEVIYLEELTGGFKAYRIIREWMAFYNTERPHSALERQTPREADWAGRDQKLAA</sequence>
<feature type="region of interest" description="Disordered" evidence="1">
    <location>
        <begin position="165"/>
        <end position="184"/>
    </location>
</feature>
<dbReference type="Proteomes" id="UP001320898">
    <property type="component" value="Unassembled WGS sequence"/>
</dbReference>
<dbReference type="InterPro" id="IPR010921">
    <property type="entry name" value="Trp_repressor/repl_initiator"/>
</dbReference>
<dbReference type="SUPFAM" id="SSF53098">
    <property type="entry name" value="Ribonuclease H-like"/>
    <property type="match status" value="1"/>
</dbReference>
<evidence type="ECO:0000256" key="1">
    <source>
        <dbReference type="SAM" id="MobiDB-lite"/>
    </source>
</evidence>
<comment type="caution">
    <text evidence="3">The sequence shown here is derived from an EMBL/GenBank/DDBJ whole genome shotgun (WGS) entry which is preliminary data.</text>
</comment>
<evidence type="ECO:0000313" key="3">
    <source>
        <dbReference type="EMBL" id="MCT8971802.1"/>
    </source>
</evidence>
<feature type="compositionally biased region" description="Basic and acidic residues" evidence="1">
    <location>
        <begin position="92"/>
        <end position="107"/>
    </location>
</feature>
<dbReference type="InterPro" id="IPR002514">
    <property type="entry name" value="Transposase_8"/>
</dbReference>